<name>A0A7S2JG24_9DINO</name>
<evidence type="ECO:0000313" key="1">
    <source>
        <dbReference type="EMBL" id="CAD9545919.1"/>
    </source>
</evidence>
<proteinExistence type="predicted"/>
<reference evidence="1" key="1">
    <citation type="submission" date="2021-01" db="EMBL/GenBank/DDBJ databases">
        <authorList>
            <person name="Corre E."/>
            <person name="Pelletier E."/>
            <person name="Niang G."/>
            <person name="Scheremetjew M."/>
            <person name="Finn R."/>
            <person name="Kale V."/>
            <person name="Holt S."/>
            <person name="Cochrane G."/>
            <person name="Meng A."/>
            <person name="Brown T."/>
            <person name="Cohen L."/>
        </authorList>
    </citation>
    <scope>NUCLEOTIDE SEQUENCE</scope>
    <source>
        <strain evidence="1">CCMP2222</strain>
    </source>
</reference>
<dbReference type="EMBL" id="HBGQ01103811">
    <property type="protein sequence ID" value="CAD9545919.1"/>
    <property type="molecule type" value="Transcribed_RNA"/>
</dbReference>
<protein>
    <submittedName>
        <fullName evidence="1">Uncharacterized protein</fullName>
    </submittedName>
</protein>
<gene>
    <name evidence="1" type="ORF">AAND1436_LOCUS49646</name>
</gene>
<organism evidence="1">
    <name type="scientific">Alexandrium andersonii</name>
    <dbReference type="NCBI Taxonomy" id="327968"/>
    <lineage>
        <taxon>Eukaryota</taxon>
        <taxon>Sar</taxon>
        <taxon>Alveolata</taxon>
        <taxon>Dinophyceae</taxon>
        <taxon>Gonyaulacales</taxon>
        <taxon>Pyrocystaceae</taxon>
        <taxon>Alexandrium</taxon>
    </lineage>
</organism>
<accession>A0A7S2JG24</accession>
<sequence length="104" mass="10780">MGVGTDVGVDVGTGAGAGAVVGENLTLSIAMSLFQLLPRMASKAISTAFGEAGMLTVAVFQAKPWLPVFVKMVPPFAFTVRVLMVGPNMLYENDILPPLGINKG</sequence>
<dbReference type="AlphaFoldDB" id="A0A7S2JG24"/>